<evidence type="ECO:0000313" key="5">
    <source>
        <dbReference type="EMBL" id="CEO46469.1"/>
    </source>
</evidence>
<dbReference type="GO" id="GO:0016491">
    <property type="term" value="F:oxidoreductase activity"/>
    <property type="evidence" value="ECO:0007669"/>
    <property type="project" value="UniProtKB-KW"/>
</dbReference>
<dbReference type="EMBL" id="CDPU01000005">
    <property type="protein sequence ID" value="CEO46469.1"/>
    <property type="molecule type" value="Genomic_DNA"/>
</dbReference>
<keyword evidence="2" id="KW-0521">NADP</keyword>
<dbReference type="InterPro" id="IPR051911">
    <property type="entry name" value="SDR_oxidoreductase"/>
</dbReference>
<dbReference type="InterPro" id="IPR036291">
    <property type="entry name" value="NAD(P)-bd_dom_sf"/>
</dbReference>
<accession>A0A0B7JNC5</accession>
<sequence length="308" mass="33558">MAPLVWMVTGSTSGIGAALVNQIIARGDKVVASGRKTQERLGHLRSDNVALLDLDITSEWPEIKAKMEKAWETFGHIDVLVNNAGTSSLKSAEDADEAFINQMFQVNVFGHMQVTRAILPLFRAQGHGRIGFTSSASEWGPIPFMSHYAASKAALSTYVESLHKEVRPLGIECVSFACGGFPTNLGQPRDSGTAAFGSEGSSIQAYQPLMADIAGMMMEDPMAFMPGDLVKLSTVLVNILSKEGLEAKLPWSVNIALGSDAFFMGKKRIEEHKIQLDRWKDVSCSTDRLPGTYTIKKRYSGLISLLEE</sequence>
<dbReference type="PANTHER" id="PTHR43976">
    <property type="entry name" value="SHORT CHAIN DEHYDROGENASE"/>
    <property type="match status" value="1"/>
</dbReference>
<dbReference type="PRINTS" id="PR00080">
    <property type="entry name" value="SDRFAMILY"/>
</dbReference>
<dbReference type="CDD" id="cd05374">
    <property type="entry name" value="17beta-HSD-like_SDR_c"/>
    <property type="match status" value="1"/>
</dbReference>
<gene>
    <name evidence="5" type="ORF">BN869_000002524_1</name>
</gene>
<reference evidence="5" key="1">
    <citation type="submission" date="2015-01" db="EMBL/GenBank/DDBJ databases">
        <authorList>
            <person name="Durling Mikael"/>
        </authorList>
    </citation>
    <scope>NUCLEOTIDE SEQUENCE</scope>
</reference>
<dbReference type="SUPFAM" id="SSF51735">
    <property type="entry name" value="NAD(P)-binding Rossmann-fold domains"/>
    <property type="match status" value="1"/>
</dbReference>
<dbReference type="InterPro" id="IPR002347">
    <property type="entry name" value="SDR_fam"/>
</dbReference>
<dbReference type="PRINTS" id="PR00081">
    <property type="entry name" value="GDHRDH"/>
</dbReference>
<keyword evidence="3" id="KW-0560">Oxidoreductase</keyword>
<dbReference type="PANTHER" id="PTHR43976:SF16">
    <property type="entry name" value="SHORT-CHAIN DEHYDROGENASE_REDUCTASE FAMILY PROTEIN"/>
    <property type="match status" value="1"/>
</dbReference>
<organism evidence="5">
    <name type="scientific">Bionectria ochroleuca</name>
    <name type="common">Gliocladium roseum</name>
    <dbReference type="NCBI Taxonomy" id="29856"/>
    <lineage>
        <taxon>Eukaryota</taxon>
        <taxon>Fungi</taxon>
        <taxon>Dikarya</taxon>
        <taxon>Ascomycota</taxon>
        <taxon>Pezizomycotina</taxon>
        <taxon>Sordariomycetes</taxon>
        <taxon>Hypocreomycetidae</taxon>
        <taxon>Hypocreales</taxon>
        <taxon>Bionectriaceae</taxon>
        <taxon>Clonostachys</taxon>
    </lineage>
</organism>
<dbReference type="Pfam" id="PF00106">
    <property type="entry name" value="adh_short"/>
    <property type="match status" value="1"/>
</dbReference>
<evidence type="ECO:0000256" key="3">
    <source>
        <dbReference type="ARBA" id="ARBA00023002"/>
    </source>
</evidence>
<dbReference type="InterPro" id="IPR020904">
    <property type="entry name" value="Sc_DH/Rdtase_CS"/>
</dbReference>
<name>A0A0B7JNC5_BIOOC</name>
<proteinExistence type="inferred from homology"/>
<evidence type="ECO:0000256" key="4">
    <source>
        <dbReference type="RuleBase" id="RU000363"/>
    </source>
</evidence>
<comment type="similarity">
    <text evidence="1 4">Belongs to the short-chain dehydrogenases/reductases (SDR) family.</text>
</comment>
<protein>
    <submittedName>
        <fullName evidence="5">Uncharacterized protein</fullName>
    </submittedName>
</protein>
<dbReference type="PROSITE" id="PS00061">
    <property type="entry name" value="ADH_SHORT"/>
    <property type="match status" value="1"/>
</dbReference>
<evidence type="ECO:0000256" key="1">
    <source>
        <dbReference type="ARBA" id="ARBA00006484"/>
    </source>
</evidence>
<dbReference type="Gene3D" id="3.40.50.720">
    <property type="entry name" value="NAD(P)-binding Rossmann-like Domain"/>
    <property type="match status" value="1"/>
</dbReference>
<evidence type="ECO:0000256" key="2">
    <source>
        <dbReference type="ARBA" id="ARBA00022857"/>
    </source>
</evidence>
<dbReference type="AlphaFoldDB" id="A0A0B7JNC5"/>